<dbReference type="Proteomes" id="UP000245626">
    <property type="component" value="Unassembled WGS sequence"/>
</dbReference>
<sequence length="346" mass="37632">SIPSTFTSWRFDRRGSLLKNLEKVEGQPLDPSSISEGEVIVKVHFAALNPVDWKLANLLPGFVQKLPRTVGADFSGEVVKVGKAGVGRLEVGDRVYGFIPADRALRSGRGSVSTFCVADLDMVKKVPDHLSLRDVSGVTLAGVTATTLAKDVEAEDRVLILGGTTAVGLLLIQICKALGTSLIVSTASGDKCKVVKDRGVHHVIDYRIENVEQVLAERYGQNKFDHIFDCVGSYKTYASSPNYLKPRGAHKNVGAPFTEGSNFLSSVLSFFKEALLAQLLPTFLGGIPRKYEVVRLESSLIDRFDDFVQTGRISPTVDKVFGFDQVKAAYEHLIKGRPVGKVVVQV</sequence>
<feature type="non-terminal residue" evidence="1">
    <location>
        <position position="346"/>
    </location>
</feature>
<organism evidence="1 2">
    <name type="scientific">Violaceomyces palustris</name>
    <dbReference type="NCBI Taxonomy" id="1673888"/>
    <lineage>
        <taxon>Eukaryota</taxon>
        <taxon>Fungi</taxon>
        <taxon>Dikarya</taxon>
        <taxon>Basidiomycota</taxon>
        <taxon>Ustilaginomycotina</taxon>
        <taxon>Ustilaginomycetes</taxon>
        <taxon>Violaceomycetales</taxon>
        <taxon>Violaceomycetaceae</taxon>
        <taxon>Violaceomyces</taxon>
    </lineage>
</organism>
<accession>A0ACD0P374</accession>
<proteinExistence type="predicted"/>
<evidence type="ECO:0000313" key="2">
    <source>
        <dbReference type="Proteomes" id="UP000245626"/>
    </source>
</evidence>
<gene>
    <name evidence="1" type="ORF">IE53DRAFT_294366</name>
</gene>
<protein>
    <submittedName>
        <fullName evidence="1">NAD(P)-binding protein</fullName>
    </submittedName>
</protein>
<feature type="non-terminal residue" evidence="1">
    <location>
        <position position="1"/>
    </location>
</feature>
<keyword evidence="2" id="KW-1185">Reference proteome</keyword>
<reference evidence="1 2" key="1">
    <citation type="journal article" date="2018" name="Mol. Biol. Evol.">
        <title>Broad Genomic Sampling Reveals a Smut Pathogenic Ancestry of the Fungal Clade Ustilaginomycotina.</title>
        <authorList>
            <person name="Kijpornyongpan T."/>
            <person name="Mondo S.J."/>
            <person name="Barry K."/>
            <person name="Sandor L."/>
            <person name="Lee J."/>
            <person name="Lipzen A."/>
            <person name="Pangilinan J."/>
            <person name="LaButti K."/>
            <person name="Hainaut M."/>
            <person name="Henrissat B."/>
            <person name="Grigoriev I.V."/>
            <person name="Spatafora J.W."/>
            <person name="Aime M.C."/>
        </authorList>
    </citation>
    <scope>NUCLEOTIDE SEQUENCE [LARGE SCALE GENOMIC DNA]</scope>
    <source>
        <strain evidence="1 2">SA 807</strain>
    </source>
</reference>
<evidence type="ECO:0000313" key="1">
    <source>
        <dbReference type="EMBL" id="PWN52511.1"/>
    </source>
</evidence>
<dbReference type="EMBL" id="KZ819773">
    <property type="protein sequence ID" value="PWN52511.1"/>
    <property type="molecule type" value="Genomic_DNA"/>
</dbReference>
<name>A0ACD0P374_9BASI</name>